<name>A0A564YE95_HYMDI</name>
<dbReference type="Pfam" id="PF00135">
    <property type="entry name" value="COesterase"/>
    <property type="match status" value="1"/>
</dbReference>
<dbReference type="Proteomes" id="UP000321570">
    <property type="component" value="Unassembled WGS sequence"/>
</dbReference>
<keyword evidence="3" id="KW-0812">Transmembrane</keyword>
<protein>
    <recommendedName>
        <fullName evidence="4">Carboxylesterase type B domain-containing protein</fullName>
    </recommendedName>
</protein>
<evidence type="ECO:0000256" key="3">
    <source>
        <dbReference type="SAM" id="Phobius"/>
    </source>
</evidence>
<keyword evidence="3" id="KW-0472">Membrane</keyword>
<evidence type="ECO:0000313" key="6">
    <source>
        <dbReference type="Proteomes" id="UP000321570"/>
    </source>
</evidence>
<feature type="transmembrane region" description="Helical" evidence="3">
    <location>
        <begin position="67"/>
        <end position="89"/>
    </location>
</feature>
<sequence length="695" mass="79099">MKRQEAGEQVTNTETTDYEVLWGEDQSIYPELSKRPILDVEELLPSRDDWQDWWKDRNKRRLRQLEILWIILVVLICCHVAIILMTLIYRLHLDTWLLRHTLPSFHADSNEGSIFYETDCAIIYPEYTGKDDWYLIDGLPYATLPRKRAYFASPKHINTFTECYLAYWVNVPPSKRQFINGQIRFLGKSSNSSCTQIGREGVNELSNVASCLTLSFYFQLRNAANISGFPSTYTPESPKPVVAYIGGRGLLTHQPRLIPINLLKQLDIFYVIIRYRLGVFGFGDFDTVEYGPNHGVEDVRKALQWIHENALRFGGSPEGLTLIGENSGASIAMQIRNDKFISSEAPDNSTKERYLVSKLWLHEGTLTVPDVPSDKRPFHSLVLGDIELITKCQQWMSESDSKNFGSTTLSARVVCLEDTINETTWLSKIPSQWINADKRMQTLPSKREDPGDSLLIADFNVSYVTTPFNLVPIRQMPIVWISSLHNPNPPSPSTISVQGLKYKVKTAFSGIVSVNIKRNFADELVNSYDPMANQLKQSHLKAKFSSVFDALIDDIRVECLIYAYLRRRARFPRSERGAIYRIISEIKPPKVIEKATNRAYDTLPFLSGERKKGYPTDILLGAFDDFIKTGSIKGMKELQIPQKLEDPDIDTTVNILGPIGLTTPTARVTSHFAACKNWIADHEDPDLALKYGRLN</sequence>
<comment type="similarity">
    <text evidence="1">Belongs to the type-B carboxylesterase/lipase family.</text>
</comment>
<reference evidence="5 6" key="1">
    <citation type="submission" date="2019-07" db="EMBL/GenBank/DDBJ databases">
        <authorList>
            <person name="Jastrzebski P J."/>
            <person name="Paukszto L."/>
            <person name="Jastrzebski P J."/>
        </authorList>
    </citation>
    <scope>NUCLEOTIDE SEQUENCE [LARGE SCALE GENOMIC DNA]</scope>
    <source>
        <strain evidence="5 6">WMS-il1</strain>
    </source>
</reference>
<keyword evidence="6" id="KW-1185">Reference proteome</keyword>
<dbReference type="InterPro" id="IPR002018">
    <property type="entry name" value="CarbesteraseB"/>
</dbReference>
<evidence type="ECO:0000259" key="4">
    <source>
        <dbReference type="Pfam" id="PF00135"/>
    </source>
</evidence>
<dbReference type="GO" id="GO:0016787">
    <property type="term" value="F:hydrolase activity"/>
    <property type="evidence" value="ECO:0007669"/>
    <property type="project" value="UniProtKB-KW"/>
</dbReference>
<accession>A0A564YE95</accession>
<dbReference type="AlphaFoldDB" id="A0A564YE95"/>
<gene>
    <name evidence="5" type="ORF">WMSIL1_LOCUS5462</name>
</gene>
<dbReference type="InterPro" id="IPR029058">
    <property type="entry name" value="AB_hydrolase_fold"/>
</dbReference>
<keyword evidence="3" id="KW-1133">Transmembrane helix</keyword>
<organism evidence="5 6">
    <name type="scientific">Hymenolepis diminuta</name>
    <name type="common">Rat tapeworm</name>
    <dbReference type="NCBI Taxonomy" id="6216"/>
    <lineage>
        <taxon>Eukaryota</taxon>
        <taxon>Metazoa</taxon>
        <taxon>Spiralia</taxon>
        <taxon>Lophotrochozoa</taxon>
        <taxon>Platyhelminthes</taxon>
        <taxon>Cestoda</taxon>
        <taxon>Eucestoda</taxon>
        <taxon>Cyclophyllidea</taxon>
        <taxon>Hymenolepididae</taxon>
        <taxon>Hymenolepis</taxon>
    </lineage>
</organism>
<feature type="domain" description="Carboxylesterase type B" evidence="4">
    <location>
        <begin position="137"/>
        <end position="333"/>
    </location>
</feature>
<dbReference type="PANTHER" id="PTHR43142:SF1">
    <property type="entry name" value="CARBOXYLIC ESTER HYDROLASE"/>
    <property type="match status" value="1"/>
</dbReference>
<evidence type="ECO:0000256" key="2">
    <source>
        <dbReference type="ARBA" id="ARBA00022801"/>
    </source>
</evidence>
<dbReference type="SUPFAM" id="SSF53474">
    <property type="entry name" value="alpha/beta-Hydrolases"/>
    <property type="match status" value="1"/>
</dbReference>
<evidence type="ECO:0000256" key="1">
    <source>
        <dbReference type="ARBA" id="ARBA00005964"/>
    </source>
</evidence>
<dbReference type="PANTHER" id="PTHR43142">
    <property type="entry name" value="CARBOXYLIC ESTER HYDROLASE"/>
    <property type="match status" value="1"/>
</dbReference>
<dbReference type="Gene3D" id="3.40.50.1820">
    <property type="entry name" value="alpha/beta hydrolase"/>
    <property type="match status" value="1"/>
</dbReference>
<keyword evidence="2" id="KW-0378">Hydrolase</keyword>
<proteinExistence type="inferred from homology"/>
<dbReference type="EMBL" id="CABIJS010000177">
    <property type="protein sequence ID" value="VUZ45530.1"/>
    <property type="molecule type" value="Genomic_DNA"/>
</dbReference>
<evidence type="ECO:0000313" key="5">
    <source>
        <dbReference type="EMBL" id="VUZ45530.1"/>
    </source>
</evidence>